<feature type="signal peptide" evidence="2">
    <location>
        <begin position="1"/>
        <end position="19"/>
    </location>
</feature>
<dbReference type="EMBL" id="CP008941">
    <property type="protein sequence ID" value="AIK97161.1"/>
    <property type="molecule type" value="Genomic_DNA"/>
</dbReference>
<sequence length="695" mass="80791">MKIRSLFCLALLSSASHTAEPFNLDNLHGMSRADQKRTLYEFVRQHQPQVSRNLAVNGLTTIAQEINAELLQQQRRLQPQQLLQQQQPPLAQGIIQRNAQPVQAPLIPVADNAINPQQLQLLNARLNQLRNQLADATQRLAQAQEAHNEELGRLQERINQLTESERLAQQALEERQQQLEEARQAPNEEPGRLQERINQLTVSERLAQQALEERQQQLEEAQEAHNEELGRLQEQINQLTESERLARQALEERQRQLEEARQAPNEERGRLQERINQLTESERLARQALEERQRQLEEARQAPNEELGRLQQKINQLTESQRLAQQALEERQRQLEEARQAPNEELERLQQRIQQLEEAARQDKEKIEDLEREHSSDQQSRAVADLNFPDMLAVPKPTATSSSSSSAPQSWAPPPPSNPQALTLNAKPQLTSSTVYKGKEKRKEKAEQKPFAQDTSQEKSEQQSLLDQIKTHKKVNLSSEELDLLRTIKKEIEEEKFVPIFTIFKPVTSTKTQYENEKPLTQSAMLATLRDIMKTRRQSMEIDSDDEDNIEFEWDEDKDTGTSQPKNKQVIEENLSTTSSVAPEWKTKIKRFRDIYRQAIHTVDPEKKWVWQNWVLWEYNNYRTTEQKQIIDEQVDKYIEENAAKLQEELGETVDFSKVRADYSKNKNLLKIKGMDKSVTDEPEKNNKSKNKNKN</sequence>
<proteinExistence type="predicted"/>
<protein>
    <submittedName>
        <fullName evidence="3">Uncharacterized protein</fullName>
    </submittedName>
</protein>
<gene>
    <name evidence="3" type="ORF">ID47_11125</name>
</gene>
<dbReference type="HOGENOM" id="CLU_396240_0_0_5"/>
<name>A0A077AX41_9PROT</name>
<feature type="compositionally biased region" description="Acidic residues" evidence="1">
    <location>
        <begin position="542"/>
        <end position="558"/>
    </location>
</feature>
<dbReference type="STRING" id="91604.ID47_11125"/>
<evidence type="ECO:0000313" key="4">
    <source>
        <dbReference type="Proteomes" id="UP000028926"/>
    </source>
</evidence>
<feature type="compositionally biased region" description="Basic and acidic residues" evidence="1">
    <location>
        <begin position="674"/>
        <end position="687"/>
    </location>
</feature>
<reference evidence="3 4" key="1">
    <citation type="submission" date="2014-07" db="EMBL/GenBank/DDBJ databases">
        <title>Comparative genomic insights into amoeba endosymbionts belonging to the families of Holosporaceae and Candidatus Midichloriaceae within Rickettsiales.</title>
        <authorList>
            <person name="Wang Z."/>
            <person name="Wu M."/>
        </authorList>
    </citation>
    <scope>NUCLEOTIDE SEQUENCE [LARGE SCALE GENOMIC DNA]</scope>
    <source>
        <strain evidence="3">PRA3</strain>
    </source>
</reference>
<feature type="region of interest" description="Disordered" evidence="1">
    <location>
        <begin position="539"/>
        <end position="568"/>
    </location>
</feature>
<dbReference type="RefSeq" id="WP_038466341.1">
    <property type="nucleotide sequence ID" value="NZ_CP008941.1"/>
</dbReference>
<dbReference type="PANTHER" id="PTHR43941">
    <property type="entry name" value="STRUCTURAL MAINTENANCE OF CHROMOSOMES PROTEIN 2"/>
    <property type="match status" value="1"/>
</dbReference>
<dbReference type="PANTHER" id="PTHR43941:SF1">
    <property type="entry name" value="STRUCTURAL MAINTENANCE OF CHROMOSOMES PROTEIN 2"/>
    <property type="match status" value="1"/>
</dbReference>
<keyword evidence="4" id="KW-1185">Reference proteome</keyword>
<feature type="region of interest" description="Disordered" evidence="1">
    <location>
        <begin position="253"/>
        <end position="279"/>
    </location>
</feature>
<keyword evidence="2" id="KW-0732">Signal</keyword>
<dbReference type="eggNOG" id="COG1196">
    <property type="taxonomic scope" value="Bacteria"/>
</dbReference>
<feature type="region of interest" description="Disordered" evidence="1">
    <location>
        <begin position="359"/>
        <end position="465"/>
    </location>
</feature>
<feature type="region of interest" description="Disordered" evidence="1">
    <location>
        <begin position="674"/>
        <end position="695"/>
    </location>
</feature>
<feature type="compositionally biased region" description="Basic and acidic residues" evidence="1">
    <location>
        <begin position="253"/>
        <end position="273"/>
    </location>
</feature>
<feature type="compositionally biased region" description="Basic and acidic residues" evidence="1">
    <location>
        <begin position="359"/>
        <end position="376"/>
    </location>
</feature>
<evidence type="ECO:0000256" key="2">
    <source>
        <dbReference type="SAM" id="SignalP"/>
    </source>
</evidence>
<feature type="chain" id="PRO_5001717053" evidence="2">
    <location>
        <begin position="20"/>
        <end position="695"/>
    </location>
</feature>
<feature type="compositionally biased region" description="Basic and acidic residues" evidence="1">
    <location>
        <begin position="437"/>
        <end position="448"/>
    </location>
</feature>
<accession>A0A077AX41</accession>
<dbReference type="Proteomes" id="UP000028926">
    <property type="component" value="Chromosome"/>
</dbReference>
<feature type="compositionally biased region" description="Low complexity" evidence="1">
    <location>
        <begin position="395"/>
        <end position="410"/>
    </location>
</feature>
<evidence type="ECO:0000256" key="1">
    <source>
        <dbReference type="SAM" id="MobiDB-lite"/>
    </source>
</evidence>
<dbReference type="KEGG" id="paca:ID47_11125"/>
<dbReference type="AlphaFoldDB" id="A0A077AX41"/>
<organism evidence="3 4">
    <name type="scientific">Candidatus Odyssella acanthamoebae</name>
    <dbReference type="NCBI Taxonomy" id="91604"/>
    <lineage>
        <taxon>Bacteria</taxon>
        <taxon>Pseudomonadati</taxon>
        <taxon>Pseudomonadota</taxon>
        <taxon>Alphaproteobacteria</taxon>
        <taxon>Holosporales</taxon>
        <taxon>Candidatus Paracaedibacteraceae</taxon>
        <taxon>Candidatus Odyssella</taxon>
    </lineage>
</organism>
<evidence type="ECO:0000313" key="3">
    <source>
        <dbReference type="EMBL" id="AIK97161.1"/>
    </source>
</evidence>
<feature type="compositionally biased region" description="Polar residues" evidence="1">
    <location>
        <begin position="422"/>
        <end position="435"/>
    </location>
</feature>